<accession>A0ABQ4XYV2</accession>
<keyword evidence="3" id="KW-1185">Reference proteome</keyword>
<organism evidence="2 3">
    <name type="scientific">Tanacetum coccineum</name>
    <dbReference type="NCBI Taxonomy" id="301880"/>
    <lineage>
        <taxon>Eukaryota</taxon>
        <taxon>Viridiplantae</taxon>
        <taxon>Streptophyta</taxon>
        <taxon>Embryophyta</taxon>
        <taxon>Tracheophyta</taxon>
        <taxon>Spermatophyta</taxon>
        <taxon>Magnoliopsida</taxon>
        <taxon>eudicotyledons</taxon>
        <taxon>Gunneridae</taxon>
        <taxon>Pentapetalae</taxon>
        <taxon>asterids</taxon>
        <taxon>campanulids</taxon>
        <taxon>Asterales</taxon>
        <taxon>Asteraceae</taxon>
        <taxon>Asteroideae</taxon>
        <taxon>Anthemideae</taxon>
        <taxon>Anthemidinae</taxon>
        <taxon>Tanacetum</taxon>
    </lineage>
</organism>
<gene>
    <name evidence="2" type="ORF">Tco_0702973</name>
</gene>
<evidence type="ECO:0008006" key="4">
    <source>
        <dbReference type="Google" id="ProtNLM"/>
    </source>
</evidence>
<dbReference type="Proteomes" id="UP001151760">
    <property type="component" value="Unassembled WGS sequence"/>
</dbReference>
<evidence type="ECO:0000313" key="3">
    <source>
        <dbReference type="Proteomes" id="UP001151760"/>
    </source>
</evidence>
<evidence type="ECO:0000256" key="1">
    <source>
        <dbReference type="SAM" id="MobiDB-lite"/>
    </source>
</evidence>
<protein>
    <recommendedName>
        <fullName evidence="4">Integrase catalytic domain-containing protein</fullName>
    </recommendedName>
</protein>
<name>A0ABQ4XYV2_9ASTR</name>
<proteinExistence type="predicted"/>
<feature type="region of interest" description="Disordered" evidence="1">
    <location>
        <begin position="331"/>
        <end position="353"/>
    </location>
</feature>
<dbReference type="EMBL" id="BQNB010009912">
    <property type="protein sequence ID" value="GJS70132.1"/>
    <property type="molecule type" value="Genomic_DNA"/>
</dbReference>
<feature type="compositionally biased region" description="Polar residues" evidence="1">
    <location>
        <begin position="337"/>
        <end position="347"/>
    </location>
</feature>
<evidence type="ECO:0000313" key="2">
    <source>
        <dbReference type="EMBL" id="GJS70132.1"/>
    </source>
</evidence>
<reference evidence="2" key="2">
    <citation type="submission" date="2022-01" db="EMBL/GenBank/DDBJ databases">
        <authorList>
            <person name="Yamashiro T."/>
            <person name="Shiraishi A."/>
            <person name="Satake H."/>
            <person name="Nakayama K."/>
        </authorList>
    </citation>
    <scope>NUCLEOTIDE SEQUENCE</scope>
</reference>
<sequence length="405" mass="46148">MEFRITTYLTAEQFYALWNRPLSCCDSRDRRAPWALQQSGSQIKYEDITQINDDDIEEMDIKWNMALLSMRVDRFWKKTGLPLIRIEINPRGKPEYHYESLYHCQEHVMRKVAQANNEILSLINSAHSQCKTGPFEEKPGNKEKRICALARLDWETLSKSQDEGFNLMSIYVDMHKPLDNIDDKGFFGIIGYGVIWIGGGKSFCSSDNKNWILRNFITEIENLKDLKVKIIRCDNGGEFRNKEMDDFCYRKDGLNWLFDIESLTKSMNYIPLVGAGTSSSNISGSNLISSLQMMLQMKTWWKFIIDSPQKEQEDVHTDKDVSEQVKHEVNKEVPESSGITFPTTSSKESSKLPSIPTVETAVPIVSTHVLTNSENIFTIDPSGGCGAAVDELMTMMVMTAAGVAW</sequence>
<reference evidence="2" key="1">
    <citation type="journal article" date="2022" name="Int. J. Mol. Sci.">
        <title>Draft Genome of Tanacetum Coccineum: Genomic Comparison of Closely Related Tanacetum-Family Plants.</title>
        <authorList>
            <person name="Yamashiro T."/>
            <person name="Shiraishi A."/>
            <person name="Nakayama K."/>
            <person name="Satake H."/>
        </authorList>
    </citation>
    <scope>NUCLEOTIDE SEQUENCE</scope>
</reference>
<comment type="caution">
    <text evidence="2">The sequence shown here is derived from an EMBL/GenBank/DDBJ whole genome shotgun (WGS) entry which is preliminary data.</text>
</comment>